<reference evidence="1 2" key="1">
    <citation type="submission" date="2017-06" db="EMBL/GenBank/DDBJ databases">
        <title>Comparative genomic analysis of Ambrosia Fusariam Clade fungi.</title>
        <authorList>
            <person name="Stajich J.E."/>
            <person name="Carrillo J."/>
            <person name="Kijimoto T."/>
            <person name="Eskalen A."/>
            <person name="O'Donnell K."/>
            <person name="Kasson M."/>
        </authorList>
    </citation>
    <scope>NUCLEOTIDE SEQUENCE [LARGE SCALE GENOMIC DNA]</scope>
    <source>
        <strain evidence="1 2">NRRL62584</strain>
    </source>
</reference>
<dbReference type="Proteomes" id="UP000288168">
    <property type="component" value="Unassembled WGS sequence"/>
</dbReference>
<accession>A0A428QYY2</accession>
<protein>
    <submittedName>
        <fullName evidence="1">Uncharacterized protein</fullName>
    </submittedName>
</protein>
<gene>
    <name evidence="1" type="ORF">CEP54_001673</name>
</gene>
<evidence type="ECO:0000313" key="1">
    <source>
        <dbReference type="EMBL" id="RSL70594.1"/>
    </source>
</evidence>
<name>A0A428QYY2_9HYPO</name>
<comment type="caution">
    <text evidence="1">The sequence shown here is derived from an EMBL/GenBank/DDBJ whole genome shotgun (WGS) entry which is preliminary data.</text>
</comment>
<organism evidence="1 2">
    <name type="scientific">Fusarium duplospermum</name>
    <dbReference type="NCBI Taxonomy" id="1325734"/>
    <lineage>
        <taxon>Eukaryota</taxon>
        <taxon>Fungi</taxon>
        <taxon>Dikarya</taxon>
        <taxon>Ascomycota</taxon>
        <taxon>Pezizomycotina</taxon>
        <taxon>Sordariomycetes</taxon>
        <taxon>Hypocreomycetidae</taxon>
        <taxon>Hypocreales</taxon>
        <taxon>Nectriaceae</taxon>
        <taxon>Fusarium</taxon>
        <taxon>Fusarium solani species complex</taxon>
    </lineage>
</organism>
<sequence length="81" mass="9226">MVLVDSNQETAQPMVGRFNHATSKFEGEEKRNSFLSDFACPTAPLFRLSSVRRSGIAILQVEEAWFIARQIIKGQKRKARE</sequence>
<keyword evidence="2" id="KW-1185">Reference proteome</keyword>
<evidence type="ECO:0000313" key="2">
    <source>
        <dbReference type="Proteomes" id="UP000288168"/>
    </source>
</evidence>
<dbReference type="EMBL" id="NKCI01000009">
    <property type="protein sequence ID" value="RSL70594.1"/>
    <property type="molecule type" value="Genomic_DNA"/>
</dbReference>
<proteinExistence type="predicted"/>
<dbReference type="AlphaFoldDB" id="A0A428QYY2"/>